<proteinExistence type="predicted"/>
<evidence type="ECO:0000313" key="6">
    <source>
        <dbReference type="EMBL" id="EEA24172.1"/>
    </source>
</evidence>
<name>B6QFD7_TALMQ</name>
<dbReference type="GO" id="GO:0005739">
    <property type="term" value="C:mitochondrion"/>
    <property type="evidence" value="ECO:0007669"/>
    <property type="project" value="GOC"/>
</dbReference>
<evidence type="ECO:0000259" key="5">
    <source>
        <dbReference type="PROSITE" id="PS50076"/>
    </source>
</evidence>
<dbReference type="CDD" id="cd06257">
    <property type="entry name" value="DnaJ"/>
    <property type="match status" value="1"/>
</dbReference>
<evidence type="ECO:0000256" key="1">
    <source>
        <dbReference type="ARBA" id="ARBA00004370"/>
    </source>
</evidence>
<sequence length="757" mass="83796">MASSRPGESLPNGGFHNDEASSNLDKDYELLMQYPEKVDYYSLLGLSRNPPPTDSQLQTAYRNLSLSLHPDKQPAHLVESANVQFRLVQEAYNVLSDPKKRIVYDLEGEEGVQREWSASGPMAARMEVEDASLGQVGPRAMSPAEFRKWFIARMKTKEKTALNRLVAAKASMSITVDASSLFSPGKEEGEVVLNIPPPNIRASRFVLGYSFKTALPDFAGARAWFSGKHTDTEEESTQDNEKSEDEVDSPPEITFHASVSGAIRQTKQAIGLPTPDGETEVIKIDGPPVLGGASFSLAANISHKFSTAGLQAGPRSKYSMRSLLEGASVGGSLTILPARALALNFEKQVYPFPNSKPFTVLVKSTIPSNVNNFMPNVTTSIVRQFGPRKFGSLSYSTGSQLMWPSFARGFLSPFMNMSLDPRLEPLLVNDGSLQLQYTSVSSPSALEVADDSGPTKSKENEVWQWGLAATPAGGQLSLTYGRTFFADRLEDVPRSEWNLDGYHPAIPLPDRRGVRVEVEAAIGLDGDMAWSVTASRRVAEFTNMGLGVSLRDARGLVLAVSWRRLGQSIRVPILICPLDLADAEISTLAVIVPLLTYMGVEFGYIRPQERRRRREAIIRKRKQLKSQIAARKKESAQQIALMSDLTRRRQAREKDQGGLVVEKAEYGYMPPKNAKRTESEVIDVTIPVAAQVEKSQLFISKNTIRFQIIGFYDPAPLLPKTLKVWYTFRGQRHYAEARDGEDLACPRREHMLIPEDL</sequence>
<dbReference type="PRINTS" id="PR00625">
    <property type="entry name" value="JDOMAIN"/>
</dbReference>
<evidence type="ECO:0000313" key="7">
    <source>
        <dbReference type="Proteomes" id="UP000001294"/>
    </source>
</evidence>
<dbReference type="InterPro" id="IPR055225">
    <property type="entry name" value="DNAJC11-like_beta-barrel"/>
</dbReference>
<evidence type="ECO:0000256" key="2">
    <source>
        <dbReference type="ARBA" id="ARBA00023136"/>
    </source>
</evidence>
<dbReference type="AlphaFoldDB" id="B6QFD7"/>
<feature type="region of interest" description="Disordered" evidence="4">
    <location>
        <begin position="229"/>
        <end position="252"/>
    </location>
</feature>
<dbReference type="HOGENOM" id="CLU_019611_0_0_1"/>
<dbReference type="PANTHER" id="PTHR44157:SF1">
    <property type="entry name" value="DNAJ HOMOLOG SUBFAMILY C MEMBER 11"/>
    <property type="match status" value="1"/>
</dbReference>
<dbReference type="InterPro" id="IPR052243">
    <property type="entry name" value="Mito_inner_membrane_organizer"/>
</dbReference>
<feature type="compositionally biased region" description="Acidic residues" evidence="4">
    <location>
        <begin position="232"/>
        <end position="249"/>
    </location>
</feature>
<dbReference type="InterPro" id="IPR001623">
    <property type="entry name" value="DnaJ_domain"/>
</dbReference>
<accession>B6QFD7</accession>
<dbReference type="Proteomes" id="UP000001294">
    <property type="component" value="Unassembled WGS sequence"/>
</dbReference>
<protein>
    <submittedName>
        <fullName evidence="6">DnaJ domain protein</fullName>
    </submittedName>
</protein>
<dbReference type="PhylomeDB" id="B6QFD7"/>
<dbReference type="VEuPathDB" id="FungiDB:PMAA_081810"/>
<keyword evidence="3" id="KW-0143">Chaperone</keyword>
<dbReference type="EMBL" id="DS995901">
    <property type="protein sequence ID" value="EEA24172.1"/>
    <property type="molecule type" value="Genomic_DNA"/>
</dbReference>
<dbReference type="SMART" id="SM00271">
    <property type="entry name" value="DnaJ"/>
    <property type="match status" value="1"/>
</dbReference>
<dbReference type="STRING" id="441960.B6QFD7"/>
<feature type="region of interest" description="Disordered" evidence="4">
    <location>
        <begin position="1"/>
        <end position="21"/>
    </location>
</feature>
<dbReference type="SUPFAM" id="SSF46565">
    <property type="entry name" value="Chaperone J-domain"/>
    <property type="match status" value="1"/>
</dbReference>
<keyword evidence="7" id="KW-1185">Reference proteome</keyword>
<dbReference type="Gene3D" id="1.10.287.110">
    <property type="entry name" value="DnaJ domain"/>
    <property type="match status" value="1"/>
</dbReference>
<dbReference type="InterPro" id="IPR036869">
    <property type="entry name" value="J_dom_sf"/>
</dbReference>
<dbReference type="OrthoDB" id="666364at2759"/>
<dbReference type="Pfam" id="PF11875">
    <property type="entry name" value="DnaJ-like_C11_C"/>
    <property type="match status" value="1"/>
</dbReference>
<dbReference type="GO" id="GO:0016020">
    <property type="term" value="C:membrane"/>
    <property type="evidence" value="ECO:0007669"/>
    <property type="project" value="UniProtKB-SubCell"/>
</dbReference>
<reference evidence="7" key="1">
    <citation type="journal article" date="2015" name="Genome Announc.">
        <title>Genome sequence of the AIDS-associated pathogen Penicillium marneffei (ATCC18224) and its near taxonomic relative Talaromyces stipitatus (ATCC10500).</title>
        <authorList>
            <person name="Nierman W.C."/>
            <person name="Fedorova-Abrams N.D."/>
            <person name="Andrianopoulos A."/>
        </authorList>
    </citation>
    <scope>NUCLEOTIDE SEQUENCE [LARGE SCALE GENOMIC DNA]</scope>
    <source>
        <strain evidence="7">ATCC 18224 / CBS 334.59 / QM 7333</strain>
    </source>
</reference>
<evidence type="ECO:0000256" key="4">
    <source>
        <dbReference type="SAM" id="MobiDB-lite"/>
    </source>
</evidence>
<dbReference type="PROSITE" id="PS00636">
    <property type="entry name" value="DNAJ_1"/>
    <property type="match status" value="1"/>
</dbReference>
<dbReference type="Pfam" id="PF00226">
    <property type="entry name" value="DnaJ"/>
    <property type="match status" value="1"/>
</dbReference>
<dbReference type="Pfam" id="PF22774">
    <property type="entry name" value="DNAJC11_beta-barrel"/>
    <property type="match status" value="1"/>
</dbReference>
<feature type="domain" description="J" evidence="5">
    <location>
        <begin position="39"/>
        <end position="108"/>
    </location>
</feature>
<dbReference type="PROSITE" id="PS50076">
    <property type="entry name" value="DNAJ_2"/>
    <property type="match status" value="1"/>
</dbReference>
<gene>
    <name evidence="6" type="ORF">PMAA_081810</name>
</gene>
<dbReference type="GO" id="GO:0042407">
    <property type="term" value="P:cristae formation"/>
    <property type="evidence" value="ECO:0007669"/>
    <property type="project" value="TreeGrafter"/>
</dbReference>
<evidence type="ECO:0000256" key="3">
    <source>
        <dbReference type="ARBA" id="ARBA00023186"/>
    </source>
</evidence>
<dbReference type="PANTHER" id="PTHR44157">
    <property type="entry name" value="DNAJ HOMOLOG SUBFAMILY C MEMBER 11"/>
    <property type="match status" value="1"/>
</dbReference>
<keyword evidence="2" id="KW-0472">Membrane</keyword>
<dbReference type="InterPro" id="IPR024586">
    <property type="entry name" value="DnaJ-like_C11_C"/>
</dbReference>
<comment type="subcellular location">
    <subcellularLocation>
        <location evidence="1">Membrane</location>
    </subcellularLocation>
</comment>
<organism evidence="6 7">
    <name type="scientific">Talaromyces marneffei (strain ATCC 18224 / CBS 334.59 / QM 7333)</name>
    <name type="common">Penicillium marneffei</name>
    <dbReference type="NCBI Taxonomy" id="441960"/>
    <lineage>
        <taxon>Eukaryota</taxon>
        <taxon>Fungi</taxon>
        <taxon>Dikarya</taxon>
        <taxon>Ascomycota</taxon>
        <taxon>Pezizomycotina</taxon>
        <taxon>Eurotiomycetes</taxon>
        <taxon>Eurotiomycetidae</taxon>
        <taxon>Eurotiales</taxon>
        <taxon>Trichocomaceae</taxon>
        <taxon>Talaromyces</taxon>
        <taxon>Talaromyces sect. Talaromyces</taxon>
    </lineage>
</organism>
<dbReference type="InterPro" id="IPR018253">
    <property type="entry name" value="DnaJ_domain_CS"/>
</dbReference>